<accession>A0A1I1SRY0</accession>
<dbReference type="PROSITE" id="PS50894">
    <property type="entry name" value="HPT"/>
    <property type="match status" value="1"/>
</dbReference>
<dbReference type="Pfam" id="PF13424">
    <property type="entry name" value="TPR_12"/>
    <property type="match status" value="2"/>
</dbReference>
<dbReference type="Gene3D" id="1.10.287.130">
    <property type="match status" value="1"/>
</dbReference>
<dbReference type="InterPro" id="IPR005467">
    <property type="entry name" value="His_kinase_dom"/>
</dbReference>
<dbReference type="FunFam" id="1.10.287.130:FF:000001">
    <property type="entry name" value="Two-component sensor histidine kinase"/>
    <property type="match status" value="1"/>
</dbReference>
<dbReference type="InterPro" id="IPR004358">
    <property type="entry name" value="Sig_transdc_His_kin-like_C"/>
</dbReference>
<dbReference type="EC" id="2.7.13.3" evidence="3"/>
<dbReference type="GO" id="GO:0009927">
    <property type="term" value="F:histidine phosphotransfer kinase activity"/>
    <property type="evidence" value="ECO:0007669"/>
    <property type="project" value="TreeGrafter"/>
</dbReference>
<keyword evidence="9 22" id="KW-0418">Kinase</keyword>
<evidence type="ECO:0000256" key="7">
    <source>
        <dbReference type="ARBA" id="ARBA00022679"/>
    </source>
</evidence>
<evidence type="ECO:0000256" key="12">
    <source>
        <dbReference type="ARBA" id="ARBA00023012"/>
    </source>
</evidence>
<dbReference type="InterPro" id="IPR001789">
    <property type="entry name" value="Sig_transdc_resp-reg_receiver"/>
</dbReference>
<keyword evidence="8 17" id="KW-0812">Transmembrane</keyword>
<dbReference type="SMART" id="SM00387">
    <property type="entry name" value="HATPase_c"/>
    <property type="match status" value="1"/>
</dbReference>
<dbReference type="InterPro" id="IPR003661">
    <property type="entry name" value="HisK_dim/P_dom"/>
</dbReference>
<feature type="domain" description="HPt" evidence="21">
    <location>
        <begin position="850"/>
        <end position="940"/>
    </location>
</feature>
<feature type="domain" description="Response regulatory" evidence="20">
    <location>
        <begin position="722"/>
        <end position="836"/>
    </location>
</feature>
<dbReference type="STRING" id="1123010.SAMN02745724_04584"/>
<keyword evidence="7" id="KW-0808">Transferase</keyword>
<keyword evidence="4" id="KW-1003">Cell membrane</keyword>
<evidence type="ECO:0000256" key="2">
    <source>
        <dbReference type="ARBA" id="ARBA00004429"/>
    </source>
</evidence>
<dbReference type="Pfam" id="PF00512">
    <property type="entry name" value="HisKA"/>
    <property type="match status" value="1"/>
</dbReference>
<keyword evidence="10" id="KW-0547">Nucleotide-binding</keyword>
<evidence type="ECO:0000259" key="20">
    <source>
        <dbReference type="PROSITE" id="PS50110"/>
    </source>
</evidence>
<dbReference type="Gene3D" id="3.40.50.2300">
    <property type="match status" value="1"/>
</dbReference>
<evidence type="ECO:0000256" key="6">
    <source>
        <dbReference type="ARBA" id="ARBA00022553"/>
    </source>
</evidence>
<dbReference type="SUPFAM" id="SSF48452">
    <property type="entry name" value="TPR-like"/>
    <property type="match status" value="2"/>
</dbReference>
<dbReference type="InterPro" id="IPR011990">
    <property type="entry name" value="TPR-like_helical_dom_sf"/>
</dbReference>
<evidence type="ECO:0000256" key="18">
    <source>
        <dbReference type="SAM" id="SignalP"/>
    </source>
</evidence>
<keyword evidence="10" id="KW-0067">ATP-binding</keyword>
<protein>
    <recommendedName>
        <fullName evidence="3">histidine kinase</fullName>
        <ecNumber evidence="3">2.7.13.3</ecNumber>
    </recommendedName>
</protein>
<dbReference type="Gene3D" id="1.20.120.160">
    <property type="entry name" value="HPT domain"/>
    <property type="match status" value="1"/>
</dbReference>
<dbReference type="PROSITE" id="PS50109">
    <property type="entry name" value="HIS_KIN"/>
    <property type="match status" value="1"/>
</dbReference>
<evidence type="ECO:0000256" key="1">
    <source>
        <dbReference type="ARBA" id="ARBA00000085"/>
    </source>
</evidence>
<evidence type="ECO:0000256" key="13">
    <source>
        <dbReference type="ARBA" id="ARBA00023136"/>
    </source>
</evidence>
<dbReference type="Proteomes" id="UP000198862">
    <property type="component" value="Unassembled WGS sequence"/>
</dbReference>
<keyword evidence="6 15" id="KW-0597">Phosphoprotein</keyword>
<reference evidence="22 23" key="1">
    <citation type="submission" date="2016-10" db="EMBL/GenBank/DDBJ databases">
        <authorList>
            <person name="de Groot N.N."/>
        </authorList>
    </citation>
    <scope>NUCLEOTIDE SEQUENCE [LARGE SCALE GENOMIC DNA]</scope>
    <source>
        <strain evidence="22 23">DSM 6059</strain>
    </source>
</reference>
<comment type="subcellular location">
    <subcellularLocation>
        <location evidence="2">Cell inner membrane</location>
        <topology evidence="2">Multi-pass membrane protein</topology>
    </subcellularLocation>
</comment>
<keyword evidence="13 17" id="KW-0472">Membrane</keyword>
<keyword evidence="5" id="KW-0997">Cell inner membrane</keyword>
<dbReference type="InterPro" id="IPR036890">
    <property type="entry name" value="HATPase_C_sf"/>
</dbReference>
<dbReference type="InterPro" id="IPR003594">
    <property type="entry name" value="HATPase_dom"/>
</dbReference>
<dbReference type="CDD" id="cd00082">
    <property type="entry name" value="HisKA"/>
    <property type="match status" value="1"/>
</dbReference>
<feature type="modified residue" description="Phosphohistidine" evidence="14">
    <location>
        <position position="889"/>
    </location>
</feature>
<dbReference type="FunFam" id="3.30.565.10:FF:000010">
    <property type="entry name" value="Sensor histidine kinase RcsC"/>
    <property type="match status" value="1"/>
</dbReference>
<dbReference type="CDD" id="cd16922">
    <property type="entry name" value="HATPase_EvgS-ArcB-TorS-like"/>
    <property type="match status" value="1"/>
</dbReference>
<evidence type="ECO:0000256" key="5">
    <source>
        <dbReference type="ARBA" id="ARBA00022519"/>
    </source>
</evidence>
<dbReference type="EMBL" id="FOLO01000059">
    <property type="protein sequence ID" value="SFD45830.1"/>
    <property type="molecule type" value="Genomic_DNA"/>
</dbReference>
<evidence type="ECO:0000256" key="17">
    <source>
        <dbReference type="SAM" id="Phobius"/>
    </source>
</evidence>
<dbReference type="InterPro" id="IPR011006">
    <property type="entry name" value="CheY-like_superfamily"/>
</dbReference>
<name>A0A1I1SRY0_9GAMM</name>
<dbReference type="InterPro" id="IPR036641">
    <property type="entry name" value="HPT_dom_sf"/>
</dbReference>
<feature type="repeat" description="TPR" evidence="16">
    <location>
        <begin position="144"/>
        <end position="177"/>
    </location>
</feature>
<dbReference type="CDD" id="cd17546">
    <property type="entry name" value="REC_hyHK_CKI1_RcsC-like"/>
    <property type="match status" value="1"/>
</dbReference>
<keyword evidence="16" id="KW-0802">TPR repeat</keyword>
<dbReference type="SUPFAM" id="SSF55874">
    <property type="entry name" value="ATPase domain of HSP90 chaperone/DNA topoisomerase II/histidine kinase"/>
    <property type="match status" value="1"/>
</dbReference>
<dbReference type="CDD" id="cd00088">
    <property type="entry name" value="HPT"/>
    <property type="match status" value="1"/>
</dbReference>
<evidence type="ECO:0000259" key="19">
    <source>
        <dbReference type="PROSITE" id="PS50109"/>
    </source>
</evidence>
<dbReference type="GO" id="GO:0005886">
    <property type="term" value="C:plasma membrane"/>
    <property type="evidence" value="ECO:0007669"/>
    <property type="project" value="UniProtKB-SubCell"/>
</dbReference>
<dbReference type="PRINTS" id="PR00344">
    <property type="entry name" value="BCTRLSENSOR"/>
</dbReference>
<dbReference type="RefSeq" id="WP_091990261.1">
    <property type="nucleotide sequence ID" value="NZ_FOLO01000059.1"/>
</dbReference>
<feature type="domain" description="Histidine kinase" evidence="19">
    <location>
        <begin position="480"/>
        <end position="697"/>
    </location>
</feature>
<dbReference type="SUPFAM" id="SSF47226">
    <property type="entry name" value="Histidine-containing phosphotransfer domain, HPT domain"/>
    <property type="match status" value="1"/>
</dbReference>
<dbReference type="PROSITE" id="PS50110">
    <property type="entry name" value="RESPONSE_REGULATORY"/>
    <property type="match status" value="1"/>
</dbReference>
<evidence type="ECO:0000256" key="9">
    <source>
        <dbReference type="ARBA" id="ARBA00022777"/>
    </source>
</evidence>
<dbReference type="GO" id="GO:0000155">
    <property type="term" value="F:phosphorelay sensor kinase activity"/>
    <property type="evidence" value="ECO:0007669"/>
    <property type="project" value="InterPro"/>
</dbReference>
<dbReference type="Pfam" id="PF02518">
    <property type="entry name" value="HATPase_c"/>
    <property type="match status" value="1"/>
</dbReference>
<dbReference type="InterPro" id="IPR019734">
    <property type="entry name" value="TPR_rpt"/>
</dbReference>
<dbReference type="InterPro" id="IPR008207">
    <property type="entry name" value="Sig_transdc_His_kin_Hpt_dom"/>
</dbReference>
<dbReference type="Gene3D" id="3.30.565.10">
    <property type="entry name" value="Histidine kinase-like ATPase, C-terminal domain"/>
    <property type="match status" value="1"/>
</dbReference>
<dbReference type="SMART" id="SM00388">
    <property type="entry name" value="HisKA"/>
    <property type="match status" value="1"/>
</dbReference>
<dbReference type="PANTHER" id="PTHR43047">
    <property type="entry name" value="TWO-COMPONENT HISTIDINE PROTEIN KINASE"/>
    <property type="match status" value="1"/>
</dbReference>
<feature type="repeat" description="TPR" evidence="16">
    <location>
        <begin position="104"/>
        <end position="137"/>
    </location>
</feature>
<evidence type="ECO:0000259" key="21">
    <source>
        <dbReference type="PROSITE" id="PS50894"/>
    </source>
</evidence>
<keyword evidence="18" id="KW-0732">Signal</keyword>
<feature type="repeat" description="TPR" evidence="16">
    <location>
        <begin position="264"/>
        <end position="297"/>
    </location>
</feature>
<sequence>MRGFKQSLLTCFFICMCSIGTATAKNADFETKITQIMQLTDEKIALKQINQLLDLTSPKSEEYAFAINARGKIYFSLGELEDALSDFEQAQLFFHPQDLKLEEAGAYKMIGVMHYYLGNNYKALSAYQSSIAFYPPSVEPIKHANLLSNIGLVYAAIGNVSDAIKSYEEAETLFRAHGTEVDLVDVRHNIAGLYLRVKRFDISIDILKEVIAERNKFGDLKGLALAYGDLGAAYEDAGEYDLAQGYLLKSLNYYQKQDDLYNVASQFHNLAELYTQTGEIKKAQKYAKKAMSLSLQVGHKNAYAGSLFSYAKTMFYQKKYSEAFDYLTQSNITAEKIGYQDQLTMNLSLLSLINAAQGDAFEAVKNLHLYEIENNKASNLALNKEFARFESEKLKQQVMHLEKSKQFQMLEIEKVTQKRNFIIIAIFLMFLILFFVFRRNIERNSKLTLELQVQQRTQELECLMKELQHASRVKNQFLANMSHEIRTPLTAIMGQAEAIVAGDVEDEFVNKEVSIIHNNSLHLLDLINDILDLSKIEANKLELELKNQDLNIILVELNNIFKKQAKSKGLRFEINHVLNSPFIINTDSFRLKQILINLCSNAIKFTAKGSVKLDISVRKDDLIFKVADTGIGMDEIQLERLFESFTQGDSSISRRFGGTGLGLCLSEQLAKIMRGKIIAQSKINKGSVFTLILPYSDLSAETVEQGGLEGANQNQKHIFSGQILLAEDHDDNRRLISRLLTGLGLDVISARNGKEAVELFLQHDPELLLLDIQMPEMDGIEALKLLRKCGCSQPIIALTANAMAHEIEQYLSLGFDGHLKKPIERTIFIEEIAKYYDLKTSETEAYQALNILDMSDLVSEFKESLVEEHKSLTLLIKENDLTGLGLQAHKLSGAAQMFGFESLAATAKKLESYLKKENLAEIDKATSKLLDELKVILSKD</sequence>
<evidence type="ECO:0000256" key="11">
    <source>
        <dbReference type="ARBA" id="ARBA00022989"/>
    </source>
</evidence>
<evidence type="ECO:0000256" key="15">
    <source>
        <dbReference type="PROSITE-ProRule" id="PRU00169"/>
    </source>
</evidence>
<feature type="modified residue" description="4-aspartylphosphate" evidence="15">
    <location>
        <position position="771"/>
    </location>
</feature>
<evidence type="ECO:0000256" key="14">
    <source>
        <dbReference type="PROSITE-ProRule" id="PRU00110"/>
    </source>
</evidence>
<keyword evidence="23" id="KW-1185">Reference proteome</keyword>
<dbReference type="Pfam" id="PF01627">
    <property type="entry name" value="Hpt"/>
    <property type="match status" value="1"/>
</dbReference>
<proteinExistence type="predicted"/>
<dbReference type="PROSITE" id="PS50005">
    <property type="entry name" value="TPR"/>
    <property type="match status" value="3"/>
</dbReference>
<dbReference type="InterPro" id="IPR036097">
    <property type="entry name" value="HisK_dim/P_sf"/>
</dbReference>
<feature type="signal peptide" evidence="18">
    <location>
        <begin position="1"/>
        <end position="24"/>
    </location>
</feature>
<evidence type="ECO:0000256" key="8">
    <source>
        <dbReference type="ARBA" id="ARBA00022692"/>
    </source>
</evidence>
<evidence type="ECO:0000313" key="22">
    <source>
        <dbReference type="EMBL" id="SFD45830.1"/>
    </source>
</evidence>
<dbReference type="SMART" id="SM00028">
    <property type="entry name" value="TPR"/>
    <property type="match status" value="6"/>
</dbReference>
<evidence type="ECO:0000256" key="10">
    <source>
        <dbReference type="ARBA" id="ARBA00022840"/>
    </source>
</evidence>
<keyword evidence="12" id="KW-0902">Two-component regulatory system</keyword>
<evidence type="ECO:0000256" key="3">
    <source>
        <dbReference type="ARBA" id="ARBA00012438"/>
    </source>
</evidence>
<dbReference type="SUPFAM" id="SSF52172">
    <property type="entry name" value="CheY-like"/>
    <property type="match status" value="1"/>
</dbReference>
<dbReference type="AlphaFoldDB" id="A0A1I1SRY0"/>
<dbReference type="SMART" id="SM00448">
    <property type="entry name" value="REC"/>
    <property type="match status" value="1"/>
</dbReference>
<dbReference type="Gene3D" id="1.25.40.10">
    <property type="entry name" value="Tetratricopeptide repeat domain"/>
    <property type="match status" value="2"/>
</dbReference>
<evidence type="ECO:0000313" key="23">
    <source>
        <dbReference type="Proteomes" id="UP000198862"/>
    </source>
</evidence>
<feature type="chain" id="PRO_5011778580" description="histidine kinase" evidence="18">
    <location>
        <begin position="25"/>
        <end position="940"/>
    </location>
</feature>
<dbReference type="PANTHER" id="PTHR43047:SF72">
    <property type="entry name" value="OSMOSENSING HISTIDINE PROTEIN KINASE SLN1"/>
    <property type="match status" value="1"/>
</dbReference>
<organism evidence="22 23">
    <name type="scientific">Pseudoalteromonas denitrificans DSM 6059</name>
    <dbReference type="NCBI Taxonomy" id="1123010"/>
    <lineage>
        <taxon>Bacteria</taxon>
        <taxon>Pseudomonadati</taxon>
        <taxon>Pseudomonadota</taxon>
        <taxon>Gammaproteobacteria</taxon>
        <taxon>Alteromonadales</taxon>
        <taxon>Pseudoalteromonadaceae</taxon>
        <taxon>Pseudoalteromonas</taxon>
    </lineage>
</organism>
<feature type="transmembrane region" description="Helical" evidence="17">
    <location>
        <begin position="420"/>
        <end position="437"/>
    </location>
</feature>
<dbReference type="Pfam" id="PF00072">
    <property type="entry name" value="Response_reg"/>
    <property type="match status" value="1"/>
</dbReference>
<evidence type="ECO:0000256" key="4">
    <source>
        <dbReference type="ARBA" id="ARBA00022475"/>
    </source>
</evidence>
<dbReference type="SUPFAM" id="SSF47384">
    <property type="entry name" value="Homodimeric domain of signal transducing histidine kinase"/>
    <property type="match status" value="1"/>
</dbReference>
<evidence type="ECO:0000256" key="16">
    <source>
        <dbReference type="PROSITE-ProRule" id="PRU00339"/>
    </source>
</evidence>
<gene>
    <name evidence="22" type="ORF">SAMN02745724_04584</name>
</gene>
<dbReference type="OrthoDB" id="9810730at2"/>
<comment type="catalytic activity">
    <reaction evidence="1">
        <text>ATP + protein L-histidine = ADP + protein N-phospho-L-histidine.</text>
        <dbReference type="EC" id="2.7.13.3"/>
    </reaction>
</comment>
<keyword evidence="11 17" id="KW-1133">Transmembrane helix</keyword>